<evidence type="ECO:0000313" key="1">
    <source>
        <dbReference type="EMBL" id="PBK75569.1"/>
    </source>
</evidence>
<dbReference type="AlphaFoldDB" id="A0A2H3BXI5"/>
<organism evidence="1 2">
    <name type="scientific">Armillaria solidipes</name>
    <dbReference type="NCBI Taxonomy" id="1076256"/>
    <lineage>
        <taxon>Eukaryota</taxon>
        <taxon>Fungi</taxon>
        <taxon>Dikarya</taxon>
        <taxon>Basidiomycota</taxon>
        <taxon>Agaricomycotina</taxon>
        <taxon>Agaricomycetes</taxon>
        <taxon>Agaricomycetidae</taxon>
        <taxon>Agaricales</taxon>
        <taxon>Marasmiineae</taxon>
        <taxon>Physalacriaceae</taxon>
        <taxon>Armillaria</taxon>
    </lineage>
</organism>
<dbReference type="Proteomes" id="UP000218334">
    <property type="component" value="Unassembled WGS sequence"/>
</dbReference>
<sequence length="57" mass="6649">MGRKRQRFISRSLRPMHNVQSSLVFSVFGILTGCIDNHPLRLNGRRRRNMLVTLQAL</sequence>
<dbReference type="PROSITE" id="PS51257">
    <property type="entry name" value="PROKAR_LIPOPROTEIN"/>
    <property type="match status" value="1"/>
</dbReference>
<protein>
    <submittedName>
        <fullName evidence="1">Uncharacterized protein</fullName>
    </submittedName>
</protein>
<gene>
    <name evidence="1" type="ORF">ARMSODRAFT_949842</name>
</gene>
<dbReference type="EMBL" id="KZ293417">
    <property type="protein sequence ID" value="PBK75569.1"/>
    <property type="molecule type" value="Genomic_DNA"/>
</dbReference>
<keyword evidence="2" id="KW-1185">Reference proteome</keyword>
<reference evidence="2" key="1">
    <citation type="journal article" date="2017" name="Nat. Ecol. Evol.">
        <title>Genome expansion and lineage-specific genetic innovations in the forest pathogenic fungi Armillaria.</title>
        <authorList>
            <person name="Sipos G."/>
            <person name="Prasanna A.N."/>
            <person name="Walter M.C."/>
            <person name="O'Connor E."/>
            <person name="Balint B."/>
            <person name="Krizsan K."/>
            <person name="Kiss B."/>
            <person name="Hess J."/>
            <person name="Varga T."/>
            <person name="Slot J."/>
            <person name="Riley R."/>
            <person name="Boka B."/>
            <person name="Rigling D."/>
            <person name="Barry K."/>
            <person name="Lee J."/>
            <person name="Mihaltcheva S."/>
            <person name="LaButti K."/>
            <person name="Lipzen A."/>
            <person name="Waldron R."/>
            <person name="Moloney N.M."/>
            <person name="Sperisen C."/>
            <person name="Kredics L."/>
            <person name="Vagvoelgyi C."/>
            <person name="Patrignani A."/>
            <person name="Fitzpatrick D."/>
            <person name="Nagy I."/>
            <person name="Doyle S."/>
            <person name="Anderson J.B."/>
            <person name="Grigoriev I.V."/>
            <person name="Gueldener U."/>
            <person name="Muensterkoetter M."/>
            <person name="Nagy L.G."/>
        </authorList>
    </citation>
    <scope>NUCLEOTIDE SEQUENCE [LARGE SCALE GENOMIC DNA]</scope>
    <source>
        <strain evidence="2">28-4</strain>
    </source>
</reference>
<evidence type="ECO:0000313" key="2">
    <source>
        <dbReference type="Proteomes" id="UP000218334"/>
    </source>
</evidence>
<accession>A0A2H3BXI5</accession>
<proteinExistence type="predicted"/>
<name>A0A2H3BXI5_9AGAR</name>